<dbReference type="OrthoDB" id="9805017at2"/>
<feature type="domain" description="DUF7507" evidence="3">
    <location>
        <begin position="5354"/>
        <end position="5458"/>
    </location>
</feature>
<keyword evidence="5" id="KW-1185">Reference proteome</keyword>
<evidence type="ECO:0000259" key="3">
    <source>
        <dbReference type="Pfam" id="PF24346"/>
    </source>
</evidence>
<dbReference type="GO" id="GO:0016020">
    <property type="term" value="C:membrane"/>
    <property type="evidence" value="ECO:0007669"/>
    <property type="project" value="TreeGrafter"/>
</dbReference>
<protein>
    <submittedName>
        <fullName evidence="4">Gliding motility-associated C-terminal domain-containing protein</fullName>
    </submittedName>
</protein>
<dbReference type="InterPro" id="IPR047589">
    <property type="entry name" value="DUF11_rpt"/>
</dbReference>
<organism evidence="4 5">
    <name type="scientific">Flavobacterium pectinovorum</name>
    <dbReference type="NCBI Taxonomy" id="29533"/>
    <lineage>
        <taxon>Bacteria</taxon>
        <taxon>Pseudomonadati</taxon>
        <taxon>Bacteroidota</taxon>
        <taxon>Flavobacteriia</taxon>
        <taxon>Flavobacteriales</taxon>
        <taxon>Flavobacteriaceae</taxon>
        <taxon>Flavobacterium</taxon>
    </lineage>
</organism>
<dbReference type="Pfam" id="PF22352">
    <property type="entry name" value="K319L-like_PKD"/>
    <property type="match status" value="2"/>
</dbReference>
<dbReference type="InterPro" id="IPR013783">
    <property type="entry name" value="Ig-like_fold"/>
</dbReference>
<evidence type="ECO:0000259" key="2">
    <source>
        <dbReference type="Pfam" id="PF19081"/>
    </source>
</evidence>
<dbReference type="Gene3D" id="2.60.40.10">
    <property type="entry name" value="Immunoglobulins"/>
    <property type="match status" value="14"/>
</dbReference>
<dbReference type="PANTHER" id="PTHR46182:SF2">
    <property type="entry name" value="FI19480P1"/>
    <property type="match status" value="1"/>
</dbReference>
<keyword evidence="1" id="KW-0732">Signal</keyword>
<dbReference type="PANTHER" id="PTHR46182">
    <property type="entry name" value="FI19480P1"/>
    <property type="match status" value="1"/>
</dbReference>
<feature type="signal peptide" evidence="1">
    <location>
        <begin position="1"/>
        <end position="30"/>
    </location>
</feature>
<dbReference type="EMBL" id="RCZH01000008">
    <property type="protein sequence ID" value="TPG39212.1"/>
    <property type="molecule type" value="Genomic_DNA"/>
</dbReference>
<evidence type="ECO:0000313" key="4">
    <source>
        <dbReference type="EMBL" id="TPG39212.1"/>
    </source>
</evidence>
<proteinExistence type="predicted"/>
<sequence length="5578" mass="574733">MKLNYSDRLRKGLNKTLLFFLFAFPVYTFSQNCTINANADNSICPGGDLGLPPDQFYLLGTSNTTPGSNFLQNPIWTQISGPAVQIVDPNLLQSLVKGVIPGNTYIFRLTAQCGDGATVSDDVKMTVLPITMAKAGPDKTYCQGSYALSGNAVGASETGTWTVIGNNNAGVNISSPVSPNSAITVSGTSSGSTTLRWTITNSVSNCTSSDEVVISSLGGKMPVTAGSDITLSNCYSATQGVKLNGSFGGNTPGQQQGTWTVVNGPNILTFVNVNDNNTNVSGLVQGTYTFKWTVAGTCANGMDEVTVIVPPPTADVTNVADGKVYFCDGRTSTVLKGTTPLYVNETVQWTQTGGPSAVIQNPTSPSTTISGMNTLGTYTFLYTLTNGTTNCVRTGTHTVTLEESMSISGGGNQQLGCGVVSATIPVTSGGNGQLKWQIIDGPVNPFYPSYPTSPVNFSGSSLTINNLIVSGGYFVRIIKAPTADSQCETVSDIILITISAQPVNSNAGTTQILPCNSTSATLAGNIPTRGKGKWSQVSGPSTVTFTDVNQATTGVSPLVNGRYKFRWTISGGAACNDTQGISDVVVSNVTPTISQAGNDQSVCFGTPVQLHGNMTINSETGTWTVSPNAGITFSNINDPNAEAFGLAQNTTYTFTWTVANGCGNSSDTVNVTTNNTQGATADAGTDQCLPTGTTSITLAADDPSPGNGLWVQTSGAIGIITNPAQFNTTVTGLSDGNFEFKWTVSNIGCTDAEDRVAITIAPTITIAQAGSDQSLCTNVAAVTGNTPAVGETGLWEFVSGGDGPIITNPTSPTTTITNLTPGNWVYKWTISRGICAASSDSVQLNIDGPPSAAIAGPDQVLCNQTSTTLAATTPAVGRGLWTLFTGPNSPVFSNPASATSTLSGLTTGVYTLEWATFNGVNCPDSSDQMTIKITEVAAAGSDFSTCLEGPLYLKGNDGSTGTWSYVSGGSGAPTITATGNNTASVTGLIPSVYVFRYTIAADGSCPLSSDDIQVTVNGQITTPPNAGPDQVFCNAGPVQIILAASPLNVGTTGKWTILAGPPGGSFANDTNPNTIFTNPAYGIYVFNWTVSAGSCSQSDQVRIENAQPPSPALAGGDKVICGSVTDLTAIPPLAGVGKWAQVSGPTVAVFSSQISPTTTVSNLTQTGGVYVFSWTVSNGTICTPTTDNVQITVTADLTVPKAGPDQTICQSGTATLAANAITAGTGKWTRVSGPAAGSFSNDTSPTSIFTPNGAGTYVLRWTAVNLSCTAFDDMTLVVDPLPSNSNAGTSITICEFQTLTLTANTPAVGTGLWTQVSGPSTVVFQTPTSPTTAVFGAQSGIYVFRWAISNGSCPSSSSNVTVTINALPPLADAGVDQTICNTTTTTLNGNNPSAGTGLWTFVSNVGSTALITNPNAFNTTVTNLSVGTTRLKWTITSGSCTPYSDEVNIERASDLTTSPLANNSIICQGGTLTLSTTPTGSVAPYTYQWQTSPNGVSGWTNVSGQTSASYTTSGSLTNGDYYYRVNVLSTCTQVTSNVARLTIIADPVITTQPTGNTICSGATHTMSVAATTTNSGAGIIIYQWQSSANGTSGWTNVLGGTGANTNTYTTAALNSSLYFRAQITQSGSGCETFSNTAPVNVTTITAQPTAPAAICIGGIVNISLSASLNGGTGTLSYQWQSNSGSGFVDETNPTATTANFTSDALNSTTQFRCLVTSSATNCTLTSNAVTATVVSDPAISAQPTGGIVCSGGALTLTVTATGGTPGLNYQWYSSSDNVSFALISGATSNTYNTPALTADTYYRVDVSATGNGCGLVASNSVLADVIPDPIVTQQPVGNTICTGGTHRMTVVASGNSTGGPLVYQWQRSTNGTTGWVNTTGGSGATTASYTTGALTSNFFYRVRIRQSANGCEVYSNAVSVYVVTITAQPVAPIPICEGGTINVSVTASLNGGAGTLSYQWQSNSGLGFVNESNASATTANFTSDAINTTTQFRCLVTSSTTNCVLTSNAITVNVVPDPTITVQPTGGVICSGGNDTLSVTATNGTPGLAYQWYSSLNNTTFTIIGGATSATYTTPALTQTTYYRVDISASGNGCTTITSNVAMITVFSAINIVTQPPLKSNICSGSNTTLNVVAAGGSGNYNYQWKSSTVLAGPYNNIAGATSASYTTPNLTETTYYQVVVSDPTQGCIPVTSSISTVIIPSIITQPATPPIVCIGGTVLLSALASANNGSASFDYQWQSSSDGTSGWVNVTGGTGATNPNYTSGPLLVTAYYRCVITSSNPTCTLITDGVKATVIPDPTITVQPVGGNICESGTFTMTSGAANGSGNFTYQWQKSLNGTTGWANVTDGFGANTTTYTTGTLTADIFFRLHVTDSGIGCGTIDSAPAKIDVFESPLISTEPADGEVCINQPHTFTIVASGNIPSSSLLYQWQTALVLAGPYSNVTNGSGGTTASYTTPVYAITGNRYFRVLISQSQSGCQSISNHVTLNVFDKPLVPIGQVTEQPSCDIATGTIAISTPDLGTGYEYSKDGSTFQASNIFSALPSGSVQIYVRRIGLNTCTSLPASFTIFNRICAVPETFTAISGGTGGNTGTHTILDSDLLNGIAVNPADVTLTINSISNFLTFDSTTNTISVAPGTPADNYTLTYTICENANPANCSTTTEVISVTTSGIDAVIDIVPMLLNGSNEHLAVINALTNDKLGTLPATISNVQISIVHPAVPIDPTILSVPVLNIATGDVDVPAGTVSGLYEIQYMICEIAIPSNCDVARIIVPVGSALIDADDDVAENINGYLGQMNVVNAFVNDSLNGAPITAANLDKITVTQNTAATPLYAGANVPVFSTATGNVSVPEGTPADTYYVTYTICEKLNPTNCADASIAIVVDPAPIFANDDVVDNVNGYDGAVEAINAFTNTAGADTFNGEIININLAGLLTASVKTPATPKIPGAPVPILLVSSGRLTVPPGTPAGQYQIEYEICENLNPGHCDDAIITINVIGPIIQANDDTVLNVNGYAGANNVINAYDNDLLNGGMLNLPTITTTITSFPSAINGGPIPTFDTATGFVSVPAGTPAGEYKFVYKICENLNPTNCNDAVITITVASAQIDALNDANFSPINGFIGDANALNALDNDTLNGSGVVLSEITISVVIPATPINGGSIPVLDPSTGIVSVPAGTSAGVYFIGYELNEKLNLSNNDFAVIIVEVSAPVIIANDDTVANINGYVTTINAIDVLLNDTLNGATTDISKVNITVENAATPINGGSIPVLEPLTGFVSVPAGTTAGDYEIRYQICEKLNPTNCNEATVFINVISAPIDAVDDIASNINGFAGAVNVVNAFTNDALNGVAVIPSQVTISNIVPAIPINGGAIPVLDPLTGNVNVPPGTSAGMYTIEYRLSENLNTTNFDTATITIDVVAPGIIANNDSTSTINGYIGAATVINAITNDRLNGADILLTAINITSLTTTNPVDYVSGNPVPILSIVTGNVDVPAGTSAGIYVIHYRICEKLNPLNCSEADITVNVSATNINADNDFANNIHGFVGANNVVNALTNDDLNGAAASILQVNIHYLGITVPVTSTNGIVPILNELTGNVDVPAKTSAGTYVIRYEICEKLNPANCSQADIILVVEKPTIVAEDDVISNINGYRGAPEVLNAFTDNDKYDGVLLADVSLVLQTILSPATPINGGLVPFLVPSTGLVTIPARTPAGIYQIRYLLCDKLNPTNCDDAVITIVVVAPPIIANDDEADNINGYAGANNVINAYDNDTIDGLPINVLDFTGELISPASSINGAPVPILNILTGNVDVPAGTHAGEYFIVYKICGKLNPTNCDEAVIRIRVIATPIDAVDDNSSGINGFIGTTNAINALDNDTLNGVAVIPSEVVITNVIPATAINSGLVPILDPATGIVSVPAGTPAGTYKITYTLREQTTLANNDVADITIVVDAPIIEANDDTLVNINGYVATNNAIDVLSNDTLNGTITSLNKVEITVDIPATPINGGPVPSLEPLTGMVSILAGTPAGTYEIKYHICEKLNPTNCNDATVFITIKGPSIDAVDDDLSSTPINGFIGTTNAVNVLDNDTLNGVAVIPSEVIITNVIPATPINSGLVPVLNASTGIVSVPVGTTAGNYEIKYAICEKLNLSNCNDATVFITVIGSPIDAVDDDLSSTPINGFIGTTNAVNVLDNDTLNGVAVIPSEVIITNVIPATPINSGLIPVLDAATGIVSVPAGTSAGTYTIIYTLREGSTLVNNDTAVITIVVQAPVIVANDDTLLNVNGYVATNNAIDVLSNDTLNGTITSLNKVEITVDIPATPINGGPVPSLEPLTGMVSILAGTPAGTYEIKYHICERINPTNCNDAIVFITVTGSSIDAVDDDLSSTPINGFIGTTNAVNVLDNDTLNGVAVIPSEVIITNVISATPINSGLVPVLDALTGIVSVPVGTTAGNYEIKYAICEKLNLSNCNDATVFITVIGSPIDAVDDNASGINGFIGTTNAVNVLDNDTLNGVAVIPSEVIITNVIPATAINSGLIPALDAATGIVSVPAGTSAGTYTIIYTLREGSTLVNNDTAVITIVVQAPVIVANDDTLLNVNGYVATNNAIDVLTNDTLNGAITNLSKVEITVDTPATPIKGGPVPSLEPLTGMVSILAGTPAGTYEIKYHICERLNPTNCNDATVFITITGPSILAVNDSVSNINGYVGATNVINAISNDLLNGVAAQISQINITSISITNPVDYVSGNPVPLLNTATGSVDVPPGTSAGTYTIHYGICEKLNATNCSEAAIVIEVNAATIIANDDVEVDINGYVGTPKALNIIDNDTFNDSSIVGKKVKVTAINISQITITVLSPASSISGNPNVPVLDPATGIVSVPAGTPAGLYKIRYRIAENLNTANFDEATVFITVTAATIQANTDSVLNINGFQGQANVVNAITNDNLNGVAAQLSQISIGIITPATSINGGSVPTLDILTGSVSVASGTPSGTYTIRYEICENLNPTNCSQADIIVTVISGPIIANDDTIGGINGLDGANNVINVLTNDLLDNAAPTLAQVKINVISPADVINSAAIPVLDINTGSVSIPAGTSSGIYTIVYQICENLNAVNCDQAVIKITVLQPSVTLVKQGVFSDTNGDGFAQPGELIRYSFSVTNTGTIDLNNVTITDPKATITGAPIATLAVGQVNVVSFTGTYVLTQADINLGYVKNQALVTAQPLGGTAIHDLSDSNDPTLTGPNDPTITPVDQFKQLTLIKGGQLTGTGGVGSIINYSFVVKNTGNVILNNIEIADPLLSNNAIAVTPNTLVPGETGTATASYTVTILDALTGAVVNTAVVVGDTPAGKQVTAVSDSDDPTLLNDDDPTVVDLGVVPSIAIIKTATFNDENKNGYAEIGETITYHFAITNTGNIPLVNIIVKDPKPGIVITGDPIILSAGETNTDNFAGIYTLTGEDIAVGSVKNQATVQAVDPKEQVITDKSDDNSILEDDPTILPLNACKIAVYNAVSPNGDGINDVFKIDGIKCYHDAYVEIYDRWGVLVYDAYGYDNETVVFRGVSEGRATVKQKDGLPDGTYFYVITYKTYLNEPMSLTGYLYISE</sequence>
<dbReference type="RefSeq" id="WP_140507711.1">
    <property type="nucleotide sequence ID" value="NZ_RCZH01000008.1"/>
</dbReference>
<dbReference type="Pfam" id="PF24346">
    <property type="entry name" value="DUF7507"/>
    <property type="match status" value="3"/>
</dbReference>
<dbReference type="InterPro" id="IPR044023">
    <property type="entry name" value="Ig_7"/>
</dbReference>
<dbReference type="GO" id="GO:0031410">
    <property type="term" value="C:cytoplasmic vesicle"/>
    <property type="evidence" value="ECO:0007669"/>
    <property type="project" value="TreeGrafter"/>
</dbReference>
<dbReference type="NCBIfam" id="TIGR01451">
    <property type="entry name" value="B_ant_repeat"/>
    <property type="match status" value="2"/>
</dbReference>
<gene>
    <name evidence="4" type="ORF">EAH81_13260</name>
</gene>
<dbReference type="Gene3D" id="2.60.40.2700">
    <property type="match status" value="3"/>
</dbReference>
<feature type="domain" description="Ig-like" evidence="2">
    <location>
        <begin position="1744"/>
        <end position="1827"/>
    </location>
</feature>
<evidence type="ECO:0000313" key="5">
    <source>
        <dbReference type="Proteomes" id="UP000319700"/>
    </source>
</evidence>
<dbReference type="Pfam" id="PF19081">
    <property type="entry name" value="Ig_7"/>
    <property type="match status" value="2"/>
</dbReference>
<name>A0A502EQ88_9FLAO</name>
<feature type="domain" description="DUF7507" evidence="3">
    <location>
        <begin position="5233"/>
        <end position="5330"/>
    </location>
</feature>
<feature type="domain" description="DUF7507" evidence="3">
    <location>
        <begin position="5104"/>
        <end position="5208"/>
    </location>
</feature>
<dbReference type="InterPro" id="IPR055354">
    <property type="entry name" value="DUF7507"/>
</dbReference>
<feature type="domain" description="Ig-like" evidence="2">
    <location>
        <begin position="2022"/>
        <end position="2106"/>
    </location>
</feature>
<comment type="caution">
    <text evidence="4">The sequence shown here is derived from an EMBL/GenBank/DDBJ whole genome shotgun (WGS) entry which is preliminary data.</text>
</comment>
<dbReference type="Proteomes" id="UP000319700">
    <property type="component" value="Unassembled WGS sequence"/>
</dbReference>
<evidence type="ECO:0000256" key="1">
    <source>
        <dbReference type="SAM" id="SignalP"/>
    </source>
</evidence>
<accession>A0A502EQ88</accession>
<feature type="chain" id="PRO_5021461840" evidence="1">
    <location>
        <begin position="31"/>
        <end position="5578"/>
    </location>
</feature>
<reference evidence="4 5" key="1">
    <citation type="journal article" date="2019" name="Environ. Microbiol.">
        <title>Species interactions and distinct microbial communities in high Arctic permafrost affected cryosols are associated with the CH4 and CO2 gas fluxes.</title>
        <authorList>
            <person name="Altshuler I."/>
            <person name="Hamel J."/>
            <person name="Turney S."/>
            <person name="Magnuson E."/>
            <person name="Levesque R."/>
            <person name="Greer C."/>
            <person name="Whyte L.G."/>
        </authorList>
    </citation>
    <scope>NUCLEOTIDE SEQUENCE [LARGE SCALE GENOMIC DNA]</scope>
    <source>
        <strain evidence="4 5">42</strain>
    </source>
</reference>
<dbReference type="InterPro" id="IPR029865">
    <property type="entry name" value="KIAA0319-like"/>
</dbReference>
<dbReference type="Pfam" id="PF13585">
    <property type="entry name" value="CHU_C"/>
    <property type="match status" value="1"/>
</dbReference>